<evidence type="ECO:0000313" key="3">
    <source>
        <dbReference type="Proteomes" id="UP001515660"/>
    </source>
</evidence>
<feature type="transmembrane region" description="Helical" evidence="1">
    <location>
        <begin position="29"/>
        <end position="47"/>
    </location>
</feature>
<comment type="caution">
    <text evidence="2">The sequence shown here is derived from an EMBL/GenBank/DDBJ whole genome shotgun (WGS) entry which is preliminary data.</text>
</comment>
<protein>
    <submittedName>
        <fullName evidence="2">Uncharacterized protein</fullName>
    </submittedName>
</protein>
<name>A0ABX0G9B3_9RHOB</name>
<keyword evidence="1" id="KW-0472">Membrane</keyword>
<dbReference type="RefSeq" id="WP_166403487.1">
    <property type="nucleotide sequence ID" value="NZ_JAANHS010000008.1"/>
</dbReference>
<proteinExistence type="predicted"/>
<evidence type="ECO:0000256" key="1">
    <source>
        <dbReference type="SAM" id="Phobius"/>
    </source>
</evidence>
<dbReference type="Proteomes" id="UP001515660">
    <property type="component" value="Unassembled WGS sequence"/>
</dbReference>
<reference evidence="2 3" key="1">
    <citation type="journal article" date="2022" name="Microorganisms">
        <title>Genome Sequence and Characterization of a Xanthorhodopsin-Containing, Aerobic Anoxygenic Phototrophic Rhodobacter Species, Isolated from Mesophilic Conditions at Yellowstone National Park.</title>
        <authorList>
            <person name="Kyndt J.A."/>
            <person name="Robertson S."/>
            <person name="Shoffstall I.B."/>
            <person name="Ramaley R.F."/>
            <person name="Meyer T.E."/>
        </authorList>
    </citation>
    <scope>NUCLEOTIDE SEQUENCE [LARGE SCALE GENOMIC DNA]</scope>
    <source>
        <strain evidence="2 3">M37P</strain>
    </source>
</reference>
<sequence>MEMLLGLAITLCLPAYLVAQVLALMHWPLRVSLVPLIVMGAAFAAFLSGLARGSNLAPIFMVLAAPPCLAWLGLMRLMRS</sequence>
<feature type="transmembrane region" description="Helical" evidence="1">
    <location>
        <begin position="59"/>
        <end position="78"/>
    </location>
</feature>
<evidence type="ECO:0000313" key="2">
    <source>
        <dbReference type="EMBL" id="NHB77463.1"/>
    </source>
</evidence>
<keyword evidence="1" id="KW-0812">Transmembrane</keyword>
<keyword evidence="3" id="KW-1185">Reference proteome</keyword>
<organism evidence="2 3">
    <name type="scientific">Rhodobacter calidifons</name>
    <dbReference type="NCBI Taxonomy" id="2715277"/>
    <lineage>
        <taxon>Bacteria</taxon>
        <taxon>Pseudomonadati</taxon>
        <taxon>Pseudomonadota</taxon>
        <taxon>Alphaproteobacteria</taxon>
        <taxon>Rhodobacterales</taxon>
        <taxon>Rhodobacter group</taxon>
        <taxon>Rhodobacter</taxon>
    </lineage>
</organism>
<keyword evidence="1" id="KW-1133">Transmembrane helix</keyword>
<dbReference type="EMBL" id="JAANHS010000008">
    <property type="protein sequence ID" value="NHB77463.1"/>
    <property type="molecule type" value="Genomic_DNA"/>
</dbReference>
<accession>A0ABX0G9B3</accession>
<gene>
    <name evidence="2" type="ORF">G8O29_12010</name>
</gene>